<comment type="caution">
    <text evidence="1">The sequence shown here is derived from an EMBL/GenBank/DDBJ whole genome shotgun (WGS) entry which is preliminary data.</text>
</comment>
<protein>
    <submittedName>
        <fullName evidence="1">Uncharacterized protein</fullName>
    </submittedName>
</protein>
<evidence type="ECO:0000313" key="2">
    <source>
        <dbReference type="Proteomes" id="UP000737018"/>
    </source>
</evidence>
<sequence length="164" mass="18475">MWLSATVSFLPQELLLKGSGYPMKMNFGVGELVLVRFAMEHHHFGQFHGSAFVEELQGQHAVLRDCIEQLTAVESSRSSLVSRLREALQEQGGCRRPDHSVVTYSSGDAEISCQRSWPMDNFSNTSRQNVPHGMEKAWEEIQTCLEDIDRASGHPASEFLLMCF</sequence>
<dbReference type="AlphaFoldDB" id="A0A8J4VRR2"/>
<keyword evidence="2" id="KW-1185">Reference proteome</keyword>
<dbReference type="Proteomes" id="UP000737018">
    <property type="component" value="Unassembled WGS sequence"/>
</dbReference>
<name>A0A8J4VRR2_9ROSI</name>
<evidence type="ECO:0000313" key="1">
    <source>
        <dbReference type="EMBL" id="KAF3967465.1"/>
    </source>
</evidence>
<reference evidence="1" key="1">
    <citation type="submission" date="2020-03" db="EMBL/GenBank/DDBJ databases">
        <title>Castanea mollissima Vanexum genome sequencing.</title>
        <authorList>
            <person name="Staton M."/>
        </authorList>
    </citation>
    <scope>NUCLEOTIDE SEQUENCE</scope>
    <source>
        <tissue evidence="1">Leaf</tissue>
    </source>
</reference>
<accession>A0A8J4VRR2</accession>
<proteinExistence type="predicted"/>
<gene>
    <name evidence="1" type="ORF">CMV_008548</name>
</gene>
<organism evidence="1 2">
    <name type="scientific">Castanea mollissima</name>
    <name type="common">Chinese chestnut</name>
    <dbReference type="NCBI Taxonomy" id="60419"/>
    <lineage>
        <taxon>Eukaryota</taxon>
        <taxon>Viridiplantae</taxon>
        <taxon>Streptophyta</taxon>
        <taxon>Embryophyta</taxon>
        <taxon>Tracheophyta</taxon>
        <taxon>Spermatophyta</taxon>
        <taxon>Magnoliopsida</taxon>
        <taxon>eudicotyledons</taxon>
        <taxon>Gunneridae</taxon>
        <taxon>Pentapetalae</taxon>
        <taxon>rosids</taxon>
        <taxon>fabids</taxon>
        <taxon>Fagales</taxon>
        <taxon>Fagaceae</taxon>
        <taxon>Castanea</taxon>
    </lineage>
</organism>
<dbReference type="EMBL" id="JRKL02000895">
    <property type="protein sequence ID" value="KAF3967465.1"/>
    <property type="molecule type" value="Genomic_DNA"/>
</dbReference>